<keyword evidence="8" id="KW-0368">Histidine biosynthesis</keyword>
<dbReference type="HOGENOM" id="CLU_017584_3_0_9"/>
<name>B5CKW9_9FIRM</name>
<dbReference type="EMBL" id="ABOU02000006">
    <property type="protein sequence ID" value="EDY34032.1"/>
    <property type="molecule type" value="Genomic_DNA"/>
</dbReference>
<keyword evidence="11" id="KW-1185">Reference proteome</keyword>
<feature type="modified residue" description="N6-(pyridoxal phosphate)lysine" evidence="8">
    <location>
        <position position="245"/>
    </location>
</feature>
<comment type="cofactor">
    <cofactor evidence="1 8">
        <name>pyridoxal 5'-phosphate</name>
        <dbReference type="ChEBI" id="CHEBI:597326"/>
    </cofactor>
</comment>
<comment type="catalytic activity">
    <reaction evidence="7 8">
        <text>L-histidinol phosphate + 2-oxoglutarate = 3-(imidazol-4-yl)-2-oxopropyl phosphate + L-glutamate</text>
        <dbReference type="Rhea" id="RHEA:23744"/>
        <dbReference type="ChEBI" id="CHEBI:16810"/>
        <dbReference type="ChEBI" id="CHEBI:29985"/>
        <dbReference type="ChEBI" id="CHEBI:57766"/>
        <dbReference type="ChEBI" id="CHEBI:57980"/>
        <dbReference type="EC" id="2.6.1.9"/>
    </reaction>
</comment>
<dbReference type="NCBIfam" id="TIGR01141">
    <property type="entry name" value="hisC"/>
    <property type="match status" value="1"/>
</dbReference>
<feature type="domain" description="Aminotransferase class I/classII large" evidence="9">
    <location>
        <begin position="60"/>
        <end position="380"/>
    </location>
</feature>
<dbReference type="Proteomes" id="UP000003254">
    <property type="component" value="Unassembled WGS sequence"/>
</dbReference>
<dbReference type="GO" id="GO:0004400">
    <property type="term" value="F:histidinol-phosphate transaminase activity"/>
    <property type="evidence" value="ECO:0007669"/>
    <property type="project" value="UniProtKB-UniRule"/>
</dbReference>
<dbReference type="UniPathway" id="UPA00031">
    <property type="reaction ID" value="UER00012"/>
</dbReference>
<accession>B5CKW9</accession>
<sequence length="389" mass="45215">MRKSINKAEPAGLWRNFTESEHDLTVRKGQRFRRMAVRAELLKNIRQAEPYVPGEQPQNKVIKLNTNENPYPPAPGVERVLREMDTDRFRLYPDPAAEELTGCLAEYYGVDRDQVFVGVGSDDVLSMCFLTFFNSGKPVLFPDITYSFYKVWAELYKIPYETPALDEQFRIVKEDYYRENGGIIFPNPNAPTAIYEELDFIEDILEHNRDSIVIVDEAYIDFAGRSALELIDRYDNLIVTQTFSKARSMAGMRIGYAVSNPELIRCLNDVKYSFNSYTMNQTAIACGVEAVRDKEYFEEHVRKIIETREWAKEELHRLGFEFPDAKANFIFATHPQTDAGRLFEALKANDIYVRHWDSERIGQYLRITVGTREEMQVLFDFLTKYIKGE</sequence>
<keyword evidence="6 8" id="KW-0663">Pyridoxal phosphate</keyword>
<dbReference type="PROSITE" id="PS00599">
    <property type="entry name" value="AA_TRANSFER_CLASS_2"/>
    <property type="match status" value="1"/>
</dbReference>
<proteinExistence type="inferred from homology"/>
<dbReference type="GO" id="GO:0030170">
    <property type="term" value="F:pyridoxal phosphate binding"/>
    <property type="evidence" value="ECO:0007669"/>
    <property type="project" value="InterPro"/>
</dbReference>
<comment type="caution">
    <text evidence="10">The sequence shown here is derived from an EMBL/GenBank/DDBJ whole genome shotgun (WGS) entry which is preliminary data.</text>
</comment>
<keyword evidence="8" id="KW-0028">Amino-acid biosynthesis</keyword>
<comment type="subunit">
    <text evidence="3 8">Homodimer.</text>
</comment>
<dbReference type="AlphaFoldDB" id="B5CKW9"/>
<evidence type="ECO:0000256" key="7">
    <source>
        <dbReference type="ARBA" id="ARBA00047481"/>
    </source>
</evidence>
<dbReference type="InterPro" id="IPR005861">
    <property type="entry name" value="HisP_aminotrans"/>
</dbReference>
<evidence type="ECO:0000256" key="3">
    <source>
        <dbReference type="ARBA" id="ARBA00011738"/>
    </source>
</evidence>
<dbReference type="InterPro" id="IPR001917">
    <property type="entry name" value="Aminotrans_II_pyridoxalP_BS"/>
</dbReference>
<keyword evidence="4 8" id="KW-0032">Aminotransferase</keyword>
<evidence type="ECO:0000256" key="6">
    <source>
        <dbReference type="ARBA" id="ARBA00022898"/>
    </source>
</evidence>
<dbReference type="InterPro" id="IPR004839">
    <property type="entry name" value="Aminotransferase_I/II_large"/>
</dbReference>
<evidence type="ECO:0000259" key="9">
    <source>
        <dbReference type="Pfam" id="PF00155"/>
    </source>
</evidence>
<reference evidence="10 11" key="1">
    <citation type="submission" date="2008-08" db="EMBL/GenBank/DDBJ databases">
        <title>Draft genome sequence of Ruminococcus lactaris ATCC 29176.</title>
        <authorList>
            <person name="Sudarsanam P."/>
            <person name="Ley R."/>
            <person name="Guruge J."/>
            <person name="Turnbaugh P.J."/>
            <person name="Mahowald M."/>
            <person name="Liep D."/>
            <person name="Gordon J."/>
        </authorList>
    </citation>
    <scope>NUCLEOTIDE SEQUENCE [LARGE SCALE GENOMIC DNA]</scope>
    <source>
        <strain evidence="10 11">ATCC 29176</strain>
    </source>
</reference>
<dbReference type="PANTHER" id="PTHR43643">
    <property type="entry name" value="HISTIDINOL-PHOSPHATE AMINOTRANSFERASE 2"/>
    <property type="match status" value="1"/>
</dbReference>
<comment type="pathway">
    <text evidence="2 8">Amino-acid biosynthesis; L-histidine biosynthesis; L-histidine from 5-phospho-alpha-D-ribose 1-diphosphate: step 7/9.</text>
</comment>
<dbReference type="Gene3D" id="3.90.1150.10">
    <property type="entry name" value="Aspartate Aminotransferase, domain 1"/>
    <property type="match status" value="1"/>
</dbReference>
<dbReference type="GO" id="GO:0000105">
    <property type="term" value="P:L-histidine biosynthetic process"/>
    <property type="evidence" value="ECO:0007669"/>
    <property type="project" value="UniProtKB-UniRule"/>
</dbReference>
<dbReference type="PANTHER" id="PTHR43643:SF3">
    <property type="entry name" value="HISTIDINOL-PHOSPHATE AMINOTRANSFERASE"/>
    <property type="match status" value="1"/>
</dbReference>
<dbReference type="InterPro" id="IPR050106">
    <property type="entry name" value="HistidinolP_aminotransfase"/>
</dbReference>
<dbReference type="EC" id="2.6.1.9" evidence="8"/>
<dbReference type="InterPro" id="IPR015422">
    <property type="entry name" value="PyrdxlP-dep_Trfase_small"/>
</dbReference>
<evidence type="ECO:0000313" key="11">
    <source>
        <dbReference type="Proteomes" id="UP000003254"/>
    </source>
</evidence>
<dbReference type="SUPFAM" id="SSF53383">
    <property type="entry name" value="PLP-dependent transferases"/>
    <property type="match status" value="1"/>
</dbReference>
<dbReference type="Pfam" id="PF00155">
    <property type="entry name" value="Aminotran_1_2"/>
    <property type="match status" value="1"/>
</dbReference>
<protein>
    <recommendedName>
        <fullName evidence="8">Histidinol-phosphate aminotransferase</fullName>
        <ecNumber evidence="8">2.6.1.9</ecNumber>
    </recommendedName>
    <alternativeName>
        <fullName evidence="8">Imidazole acetol-phosphate transaminase</fullName>
    </alternativeName>
</protein>
<evidence type="ECO:0000256" key="4">
    <source>
        <dbReference type="ARBA" id="ARBA00022576"/>
    </source>
</evidence>
<evidence type="ECO:0000256" key="8">
    <source>
        <dbReference type="HAMAP-Rule" id="MF_01023"/>
    </source>
</evidence>
<dbReference type="HAMAP" id="MF_01023">
    <property type="entry name" value="HisC_aminotrans_2"/>
    <property type="match status" value="1"/>
</dbReference>
<evidence type="ECO:0000256" key="1">
    <source>
        <dbReference type="ARBA" id="ARBA00001933"/>
    </source>
</evidence>
<reference evidence="10 11" key="2">
    <citation type="submission" date="2008-08" db="EMBL/GenBank/DDBJ databases">
        <authorList>
            <person name="Fulton L."/>
            <person name="Clifton S."/>
            <person name="Fulton B."/>
            <person name="Xu J."/>
            <person name="Minx P."/>
            <person name="Pepin K.H."/>
            <person name="Johnson M."/>
            <person name="Bhonagiri V."/>
            <person name="Nash W.E."/>
            <person name="Mardis E.R."/>
            <person name="Wilson R.K."/>
        </authorList>
    </citation>
    <scope>NUCLEOTIDE SEQUENCE [LARGE SCALE GENOMIC DNA]</scope>
    <source>
        <strain evidence="10 11">ATCC 29176</strain>
    </source>
</reference>
<comment type="similarity">
    <text evidence="8">Belongs to the class-II pyridoxal-phosphate-dependent aminotransferase family. Histidinol-phosphate aminotransferase subfamily.</text>
</comment>
<evidence type="ECO:0000256" key="2">
    <source>
        <dbReference type="ARBA" id="ARBA00005011"/>
    </source>
</evidence>
<dbReference type="CDD" id="cd00609">
    <property type="entry name" value="AAT_like"/>
    <property type="match status" value="1"/>
</dbReference>
<organism evidence="10 11">
    <name type="scientific">[Ruminococcus] lactaris ATCC 29176</name>
    <dbReference type="NCBI Taxonomy" id="471875"/>
    <lineage>
        <taxon>Bacteria</taxon>
        <taxon>Bacillati</taxon>
        <taxon>Bacillota</taxon>
        <taxon>Clostridia</taxon>
        <taxon>Lachnospirales</taxon>
        <taxon>Lachnospiraceae</taxon>
        <taxon>Mediterraneibacter</taxon>
    </lineage>
</organism>
<dbReference type="InterPro" id="IPR015421">
    <property type="entry name" value="PyrdxlP-dep_Trfase_major"/>
</dbReference>
<gene>
    <name evidence="8 10" type="primary">hisC</name>
    <name evidence="10" type="ORF">RUMLAC_00083</name>
</gene>
<dbReference type="Gene3D" id="3.40.640.10">
    <property type="entry name" value="Type I PLP-dependent aspartate aminotransferase-like (Major domain)"/>
    <property type="match status" value="1"/>
</dbReference>
<keyword evidence="5 8" id="KW-0808">Transferase</keyword>
<evidence type="ECO:0000256" key="5">
    <source>
        <dbReference type="ARBA" id="ARBA00022679"/>
    </source>
</evidence>
<evidence type="ECO:0000313" key="10">
    <source>
        <dbReference type="EMBL" id="EDY34032.1"/>
    </source>
</evidence>
<dbReference type="eggNOG" id="COG0079">
    <property type="taxonomic scope" value="Bacteria"/>
</dbReference>
<dbReference type="InterPro" id="IPR015424">
    <property type="entry name" value="PyrdxlP-dep_Trfase"/>
</dbReference>